<feature type="compositionally biased region" description="Basic and acidic residues" evidence="8">
    <location>
        <begin position="99"/>
        <end position="110"/>
    </location>
</feature>
<dbReference type="AlphaFoldDB" id="A0A671Z3V2"/>
<feature type="domain" description="HECT" evidence="10">
    <location>
        <begin position="223"/>
        <end position="558"/>
    </location>
</feature>
<dbReference type="PANTHER" id="PTHR11254:SF127">
    <property type="entry name" value="E3 UBIQUITIN-PROTEIN LIGASE HECW2"/>
    <property type="match status" value="1"/>
</dbReference>
<protein>
    <recommendedName>
        <fullName evidence="3">HECT-type E3 ubiquitin transferase</fullName>
        <ecNumber evidence="3">2.3.2.26</ecNumber>
    </recommendedName>
</protein>
<dbReference type="InterPro" id="IPR001202">
    <property type="entry name" value="WW_dom"/>
</dbReference>
<evidence type="ECO:0000259" key="9">
    <source>
        <dbReference type="PROSITE" id="PS50020"/>
    </source>
</evidence>
<evidence type="ECO:0000256" key="1">
    <source>
        <dbReference type="ARBA" id="ARBA00000885"/>
    </source>
</evidence>
<dbReference type="Gene3D" id="3.90.1750.10">
    <property type="entry name" value="Hect, E3 ligase catalytic domains"/>
    <property type="match status" value="1"/>
</dbReference>
<dbReference type="InterPro" id="IPR036020">
    <property type="entry name" value="WW_dom_sf"/>
</dbReference>
<dbReference type="Ensembl" id="ENSSAUT00010072866.1">
    <property type="protein sequence ID" value="ENSSAUP00010069630.1"/>
    <property type="gene ID" value="ENSSAUG00010027530.1"/>
</dbReference>
<dbReference type="Proteomes" id="UP000472265">
    <property type="component" value="Chromosome 24"/>
</dbReference>
<dbReference type="GO" id="GO:0006511">
    <property type="term" value="P:ubiquitin-dependent protein catabolic process"/>
    <property type="evidence" value="ECO:0007669"/>
    <property type="project" value="TreeGrafter"/>
</dbReference>
<evidence type="ECO:0000259" key="10">
    <source>
        <dbReference type="PROSITE" id="PS50237"/>
    </source>
</evidence>
<sequence>MCVCVCARAQVPQLRSMATSLFAPCHLCAMTSAATREWTSHYRPVSVCVCVYWEARIDSHGRIFYVDHVNRTTTWQRPTAPPAPQTLQRSNSIQQMEQLNRRSEHADDRTPNMSGGPFFVDHNCRATTFIDPRLPLQSTRPPSVLAHRQHLTRQRSHSAGEVSTQRANARAPAPYKRDFEAKLRNFYRKLETKGYGQGPGKLKLIIRRDHLLEDAFNQIMCYSRKDLQRSKLYVSFVGEEGLDYSGPSREFFFLVSRELFNPYYGLFEYSANDTYTVQISPMSAFVDNHHEWFRFSGRILGLALIHQYLLDAFFTRPFYKGLLRIPCDLSDLEYLDEEFHQSLQWMKDNDIEDMLDLTFTVNEEVFGQITERELKPGGANIPVSEKNKKEYIERMVKWRIERGVVQQTESLVRGFYEVVDARLVSVFDARELELVIAGTAEIDLSDWRNNTEYRGGYHDNHIVIRWFWAAVERFNNEQRLRLLQFVTGTSSIPYEGFASLRGSNGPRRFCVEKWGKVTSLPRAHTCFNRLDLPPYPSFSMLYEKMLTAVEETSTFGLE</sequence>
<dbReference type="Pfam" id="PF00632">
    <property type="entry name" value="HECT"/>
    <property type="match status" value="1"/>
</dbReference>
<dbReference type="PROSITE" id="PS50020">
    <property type="entry name" value="WW_DOMAIN_2"/>
    <property type="match status" value="1"/>
</dbReference>
<dbReference type="UniPathway" id="UPA00143"/>
<dbReference type="FunFam" id="3.30.2410.10:FF:000002">
    <property type="entry name" value="E3 ubiquitin-protein ligase HECW2"/>
    <property type="match status" value="1"/>
</dbReference>
<feature type="region of interest" description="Disordered" evidence="8">
    <location>
        <begin position="75"/>
        <end position="112"/>
    </location>
</feature>
<organism evidence="11 12">
    <name type="scientific">Sparus aurata</name>
    <name type="common">Gilthead sea bream</name>
    <dbReference type="NCBI Taxonomy" id="8175"/>
    <lineage>
        <taxon>Eukaryota</taxon>
        <taxon>Metazoa</taxon>
        <taxon>Chordata</taxon>
        <taxon>Craniata</taxon>
        <taxon>Vertebrata</taxon>
        <taxon>Euteleostomi</taxon>
        <taxon>Actinopterygii</taxon>
        <taxon>Neopterygii</taxon>
        <taxon>Teleostei</taxon>
        <taxon>Neoteleostei</taxon>
        <taxon>Acanthomorphata</taxon>
        <taxon>Eupercaria</taxon>
        <taxon>Spariformes</taxon>
        <taxon>Sparidae</taxon>
        <taxon>Sparus</taxon>
    </lineage>
</organism>
<dbReference type="GeneTree" id="ENSGT00940000155466"/>
<evidence type="ECO:0000256" key="8">
    <source>
        <dbReference type="SAM" id="MobiDB-lite"/>
    </source>
</evidence>
<dbReference type="Gene3D" id="3.30.2160.10">
    <property type="entry name" value="Hect, E3 ligase catalytic domain"/>
    <property type="match status" value="1"/>
</dbReference>
<evidence type="ECO:0000256" key="5">
    <source>
        <dbReference type="ARBA" id="ARBA00022737"/>
    </source>
</evidence>
<dbReference type="SUPFAM" id="SSF51045">
    <property type="entry name" value="WW domain"/>
    <property type="match status" value="1"/>
</dbReference>
<feature type="region of interest" description="Disordered" evidence="8">
    <location>
        <begin position="152"/>
        <end position="173"/>
    </location>
</feature>
<dbReference type="InterPro" id="IPR000569">
    <property type="entry name" value="HECT_dom"/>
</dbReference>
<dbReference type="FunFam" id="3.90.1750.10:FF:000004">
    <property type="entry name" value="E3 ubiquitin-protein ligase HECW2 isoform X1"/>
    <property type="match status" value="1"/>
</dbReference>
<comment type="pathway">
    <text evidence="2">Protein modification; protein ubiquitination.</text>
</comment>
<evidence type="ECO:0000256" key="7">
    <source>
        <dbReference type="PROSITE-ProRule" id="PRU00104"/>
    </source>
</evidence>
<dbReference type="SMART" id="SM00119">
    <property type="entry name" value="HECTc"/>
    <property type="match status" value="1"/>
</dbReference>
<dbReference type="CDD" id="cd00201">
    <property type="entry name" value="WW"/>
    <property type="match status" value="1"/>
</dbReference>
<keyword evidence="5" id="KW-0677">Repeat</keyword>
<dbReference type="InterPro" id="IPR035983">
    <property type="entry name" value="Hect_E3_ubiquitin_ligase"/>
</dbReference>
<reference evidence="11" key="3">
    <citation type="submission" date="2025-09" db="UniProtKB">
        <authorList>
            <consortium name="Ensembl"/>
        </authorList>
    </citation>
    <scope>IDENTIFICATION</scope>
</reference>
<gene>
    <name evidence="11" type="primary">HECW2</name>
</gene>
<feature type="compositionally biased region" description="Polar residues" evidence="8">
    <location>
        <begin position="85"/>
        <end position="98"/>
    </location>
</feature>
<dbReference type="Gene3D" id="2.20.70.10">
    <property type="match status" value="1"/>
</dbReference>
<keyword evidence="12" id="KW-1185">Reference proteome</keyword>
<proteinExistence type="predicted"/>
<dbReference type="SUPFAM" id="SSF56204">
    <property type="entry name" value="Hect, E3 ligase catalytic domain"/>
    <property type="match status" value="1"/>
</dbReference>
<dbReference type="InterPro" id="IPR050409">
    <property type="entry name" value="E3_ubiq-protein_ligase"/>
</dbReference>
<evidence type="ECO:0000256" key="2">
    <source>
        <dbReference type="ARBA" id="ARBA00004906"/>
    </source>
</evidence>
<dbReference type="GO" id="GO:0048814">
    <property type="term" value="P:regulation of dendrite morphogenesis"/>
    <property type="evidence" value="ECO:0007669"/>
    <property type="project" value="TreeGrafter"/>
</dbReference>
<dbReference type="GO" id="GO:0061630">
    <property type="term" value="F:ubiquitin protein ligase activity"/>
    <property type="evidence" value="ECO:0007669"/>
    <property type="project" value="UniProtKB-EC"/>
</dbReference>
<reference evidence="11" key="1">
    <citation type="submission" date="2021-04" db="EMBL/GenBank/DDBJ databases">
        <authorList>
            <consortium name="Wellcome Sanger Institute Data Sharing"/>
        </authorList>
    </citation>
    <scope>NUCLEOTIDE SEQUENCE [LARGE SCALE GENOMIC DNA]</scope>
</reference>
<dbReference type="SMART" id="SM00456">
    <property type="entry name" value="WW"/>
    <property type="match status" value="1"/>
</dbReference>
<dbReference type="PANTHER" id="PTHR11254">
    <property type="entry name" value="HECT DOMAIN UBIQUITIN-PROTEIN LIGASE"/>
    <property type="match status" value="1"/>
</dbReference>
<reference evidence="11" key="2">
    <citation type="submission" date="2025-08" db="UniProtKB">
        <authorList>
            <consortium name="Ensembl"/>
        </authorList>
    </citation>
    <scope>IDENTIFICATION</scope>
</reference>
<dbReference type="EC" id="2.3.2.26" evidence="3"/>
<evidence type="ECO:0000256" key="6">
    <source>
        <dbReference type="ARBA" id="ARBA00022786"/>
    </source>
</evidence>
<feature type="active site" description="Glycyl thioester intermediate" evidence="7">
    <location>
        <position position="526"/>
    </location>
</feature>
<evidence type="ECO:0000313" key="11">
    <source>
        <dbReference type="Ensembl" id="ENSSAUP00010069630.1"/>
    </source>
</evidence>
<dbReference type="GO" id="GO:0005737">
    <property type="term" value="C:cytoplasm"/>
    <property type="evidence" value="ECO:0007669"/>
    <property type="project" value="TreeGrafter"/>
</dbReference>
<dbReference type="Pfam" id="PF00397">
    <property type="entry name" value="WW"/>
    <property type="match status" value="1"/>
</dbReference>
<comment type="catalytic activity">
    <reaction evidence="1">
        <text>S-ubiquitinyl-[E2 ubiquitin-conjugating enzyme]-L-cysteine + [acceptor protein]-L-lysine = [E2 ubiquitin-conjugating enzyme]-L-cysteine + N(6)-ubiquitinyl-[acceptor protein]-L-lysine.</text>
        <dbReference type="EC" id="2.3.2.26"/>
    </reaction>
</comment>
<accession>A0A671Z3V2</accession>
<keyword evidence="4" id="KW-0808">Transferase</keyword>
<evidence type="ECO:0000313" key="12">
    <source>
        <dbReference type="Proteomes" id="UP000472265"/>
    </source>
</evidence>
<keyword evidence="6 7" id="KW-0833">Ubl conjugation pathway</keyword>
<dbReference type="CDD" id="cd00078">
    <property type="entry name" value="HECTc"/>
    <property type="match status" value="1"/>
</dbReference>
<feature type="domain" description="WW" evidence="9">
    <location>
        <begin position="53"/>
        <end position="80"/>
    </location>
</feature>
<name>A0A671Z3V2_SPAAU</name>
<dbReference type="GO" id="GO:0016567">
    <property type="term" value="P:protein ubiquitination"/>
    <property type="evidence" value="ECO:0007669"/>
    <property type="project" value="UniProtKB-UniPathway"/>
</dbReference>
<dbReference type="FunFam" id="3.90.1750.10:FF:000036">
    <property type="entry name" value="E3 ubiquitin-protein ligase HECW2"/>
    <property type="match status" value="1"/>
</dbReference>
<dbReference type="FunFam" id="3.30.2160.10:FF:000005">
    <property type="entry name" value="E3 ubiquitin-protein ligase HECW2 isoform X1"/>
    <property type="match status" value="1"/>
</dbReference>
<dbReference type="PROSITE" id="PS50237">
    <property type="entry name" value="HECT"/>
    <property type="match status" value="1"/>
</dbReference>
<dbReference type="Gene3D" id="3.30.2410.10">
    <property type="entry name" value="Hect, E3 ligase catalytic domain"/>
    <property type="match status" value="1"/>
</dbReference>
<evidence type="ECO:0000256" key="3">
    <source>
        <dbReference type="ARBA" id="ARBA00012485"/>
    </source>
</evidence>
<dbReference type="PROSITE" id="PS01159">
    <property type="entry name" value="WW_DOMAIN_1"/>
    <property type="match status" value="1"/>
</dbReference>
<evidence type="ECO:0000256" key="4">
    <source>
        <dbReference type="ARBA" id="ARBA00022679"/>
    </source>
</evidence>